<protein>
    <submittedName>
        <fullName evidence="1">Bacteriocin-type signal sequence</fullName>
    </submittedName>
</protein>
<gene>
    <name evidence="1" type="ordered locus">Csac_3003</name>
</gene>
<accession>G2JCE9</accession>
<dbReference type="STRING" id="351627.Csac_3003"/>
<dbReference type="Proteomes" id="UP000000256">
    <property type="component" value="Chromosome"/>
</dbReference>
<sequence>MNKFIQINKNELIKINGGAEEDYKFGYSVGYHLGKAYKWIANLIESIFYTLNGIPVSDLYYRG</sequence>
<proteinExistence type="predicted"/>
<keyword evidence="2" id="KW-1185">Reference proteome</keyword>
<dbReference type="HOGENOM" id="CLU_2877318_0_0_9"/>
<dbReference type="EMBL" id="CP000679">
    <property type="protein sequence ID" value="AEN71899.1"/>
    <property type="molecule type" value="Genomic_DNA"/>
</dbReference>
<dbReference type="KEGG" id="csc:Csac_3003"/>
<dbReference type="AlphaFoldDB" id="G2JCE9"/>
<name>G2JCE9_CALS8</name>
<dbReference type="OrthoDB" id="2105963at2"/>
<dbReference type="RefSeq" id="WP_011915774.1">
    <property type="nucleotide sequence ID" value="NC_009437.1"/>
</dbReference>
<reference evidence="1 2" key="1">
    <citation type="journal article" date="2008" name="Appl. Environ. Microbiol.">
        <title>Hydrogenomics of the extremely thermophilic bacterium Caldicellulosiruptor saccharolyticus.</title>
        <authorList>
            <person name="van de Werken H.J."/>
            <person name="Verhaart M.R."/>
            <person name="VanFossen A.L."/>
            <person name="Willquist K."/>
            <person name="Lewis D.L."/>
            <person name="Nichols J.D."/>
            <person name="Goorissen H.P."/>
            <person name="Mongodin E.F."/>
            <person name="Nelson K.E."/>
            <person name="van Niel E.W."/>
            <person name="Stams A.J."/>
            <person name="Ward D.E."/>
            <person name="de Vos W.M."/>
            <person name="van der Oost J."/>
            <person name="Kelly R.M."/>
            <person name="Kengen S.W."/>
        </authorList>
    </citation>
    <scope>NUCLEOTIDE SEQUENCE [LARGE SCALE GENOMIC DNA]</scope>
    <source>
        <strain evidence="2">ATCC 43494 / DSM 8903 / Tp8T 6331</strain>
    </source>
</reference>
<evidence type="ECO:0000313" key="1">
    <source>
        <dbReference type="EMBL" id="AEN71899.1"/>
    </source>
</evidence>
<evidence type="ECO:0000313" key="2">
    <source>
        <dbReference type="Proteomes" id="UP000000256"/>
    </source>
</evidence>
<organism evidence="1 2">
    <name type="scientific">Caldicellulosiruptor saccharolyticus (strain ATCC 43494 / DSM 8903 / Tp8T 6331)</name>
    <dbReference type="NCBI Taxonomy" id="351627"/>
    <lineage>
        <taxon>Bacteria</taxon>
        <taxon>Bacillati</taxon>
        <taxon>Bacillota</taxon>
        <taxon>Bacillota incertae sedis</taxon>
        <taxon>Caldicellulosiruptorales</taxon>
        <taxon>Caldicellulosiruptoraceae</taxon>
        <taxon>Caldicellulosiruptor</taxon>
    </lineage>
</organism>